<evidence type="ECO:0000256" key="10">
    <source>
        <dbReference type="HAMAP-Rule" id="MF_02078"/>
    </source>
</evidence>
<evidence type="ECO:0000256" key="3">
    <source>
        <dbReference type="ARBA" id="ARBA00022692"/>
    </source>
</evidence>
<reference evidence="13" key="1">
    <citation type="submission" date="2017-02" db="EMBL/GenBank/DDBJ databases">
        <title>Comparative genomics and description of representatives of a novel lineage of planctomycetes thriving in anoxic sediments.</title>
        <authorList>
            <person name="Spring S."/>
            <person name="Bunk B."/>
            <person name="Sproer C."/>
        </authorList>
    </citation>
    <scope>NUCLEOTIDE SEQUENCE [LARGE SCALE GENOMIC DNA]</scope>
    <source>
        <strain evidence="13">SM-Chi-D1</strain>
    </source>
</reference>
<dbReference type="InterPro" id="IPR051050">
    <property type="entry name" value="Lipid_II_flippase_MurJ/MviN"/>
</dbReference>
<feature type="transmembrane region" description="Helical" evidence="10">
    <location>
        <begin position="169"/>
        <end position="192"/>
    </location>
</feature>
<keyword evidence="2 10" id="KW-1003">Cell membrane</keyword>
<feature type="transmembrane region" description="Helical" evidence="10">
    <location>
        <begin position="276"/>
        <end position="297"/>
    </location>
</feature>
<feature type="transmembrane region" description="Helical" evidence="10">
    <location>
        <begin position="318"/>
        <end position="338"/>
    </location>
</feature>
<dbReference type="GO" id="GO:0071555">
    <property type="term" value="P:cell wall organization"/>
    <property type="evidence" value="ECO:0007669"/>
    <property type="project" value="UniProtKB-UniRule"/>
</dbReference>
<dbReference type="NCBIfam" id="TIGR01695">
    <property type="entry name" value="murJ_mviN"/>
    <property type="match status" value="1"/>
</dbReference>
<keyword evidence="4 10" id="KW-0133">Cell shape</keyword>
<feature type="transmembrane region" description="Helical" evidence="10">
    <location>
        <begin position="145"/>
        <end position="163"/>
    </location>
</feature>
<dbReference type="PANTHER" id="PTHR47019">
    <property type="entry name" value="LIPID II FLIPPASE MURJ"/>
    <property type="match status" value="1"/>
</dbReference>
<evidence type="ECO:0000256" key="9">
    <source>
        <dbReference type="ARBA" id="ARBA00061532"/>
    </source>
</evidence>
<feature type="transmembrane region" description="Helical" evidence="10">
    <location>
        <begin position="213"/>
        <end position="233"/>
    </location>
</feature>
<accession>A0A1Q2MF37</accession>
<keyword evidence="5 10" id="KW-0573">Peptidoglycan synthesis</keyword>
<feature type="transmembrane region" description="Helical" evidence="10">
    <location>
        <begin position="36"/>
        <end position="56"/>
    </location>
</feature>
<name>A0A1Q2MF37_9BACT</name>
<keyword evidence="6 10" id="KW-1133">Transmembrane helix</keyword>
<dbReference type="GO" id="GO:0034204">
    <property type="term" value="P:lipid translocation"/>
    <property type="evidence" value="ECO:0007669"/>
    <property type="project" value="TreeGrafter"/>
</dbReference>
<evidence type="ECO:0000256" key="4">
    <source>
        <dbReference type="ARBA" id="ARBA00022960"/>
    </source>
</evidence>
<comment type="subcellular location">
    <subcellularLocation>
        <location evidence="1 10">Cell membrane</location>
        <topology evidence="1 10">Multi-pass membrane protein</topology>
    </subcellularLocation>
</comment>
<evidence type="ECO:0000256" key="7">
    <source>
        <dbReference type="ARBA" id="ARBA00023136"/>
    </source>
</evidence>
<dbReference type="GO" id="GO:0015648">
    <property type="term" value="F:lipid-linked peptidoglycan transporter activity"/>
    <property type="evidence" value="ECO:0007669"/>
    <property type="project" value="UniProtKB-UniRule"/>
</dbReference>
<evidence type="ECO:0000313" key="13">
    <source>
        <dbReference type="Proteomes" id="UP000188181"/>
    </source>
</evidence>
<feature type="transmembrane region" description="Helical" evidence="10">
    <location>
        <begin position="483"/>
        <end position="501"/>
    </location>
</feature>
<dbReference type="STRING" id="1851148.SMSP2_01269"/>
<feature type="transmembrane region" description="Helical" evidence="10">
    <location>
        <begin position="358"/>
        <end position="376"/>
    </location>
</feature>
<dbReference type="AlphaFoldDB" id="A0A1Q2MF37"/>
<proteinExistence type="inferred from homology"/>
<comment type="function">
    <text evidence="8 10 11">Involved in peptidoglycan biosynthesis. Transports lipid-linked peptidoglycan precursors from the inner to the outer leaflet of the cytoplasmic membrane.</text>
</comment>
<keyword evidence="3 10" id="KW-0812">Transmembrane</keyword>
<protein>
    <recommendedName>
        <fullName evidence="10">Probable lipid II flippase MurJ</fullName>
    </recommendedName>
</protein>
<dbReference type="GO" id="GO:0009252">
    <property type="term" value="P:peptidoglycan biosynthetic process"/>
    <property type="evidence" value="ECO:0007669"/>
    <property type="project" value="UniProtKB-UniRule"/>
</dbReference>
<dbReference type="PRINTS" id="PR01806">
    <property type="entry name" value="VIRFACTRMVIN"/>
</dbReference>
<gene>
    <name evidence="10 12" type="primary">murJ</name>
    <name evidence="12" type="ORF">SMSP2_01269</name>
</gene>
<dbReference type="InterPro" id="IPR004268">
    <property type="entry name" value="MurJ"/>
</dbReference>
<evidence type="ECO:0000256" key="2">
    <source>
        <dbReference type="ARBA" id="ARBA00022475"/>
    </source>
</evidence>
<sequence length="518" mass="56796">MFSRVLGMIRDMCYAYFFGATAFSDAWYIAFKIPNLARRIFGEGAASASFIPVYSSALHKSQQQARKLACSVITAIAGSVSLLVLAAWVSMGGYSVFFGVTDENSLIFSLTAIMLPYAVMICTAALMSGILNVHGHFAAPAAAPVILNIAIISAIVIPGYFWGAAAEKLVYFAAFSVLAGGVVQLAMLIPFLKRERVVIRPLFEFKTPEFRRIMIMFAPMVIGLTATQINTLLDDVLAWLLSGSEIKGAAFVFWGREVTYPLWRGSVSYLYYAQRLYQLPLGVIGISLATAVFPVFSRASAAGDLQQLRNTLSKGLRMSILIAMPAAAGLIIVSRPLISLLFEHGDKFSRSDTIDTMNTLLFYSVGLPGFFWQQIVTRVHYSRFNSKIPAMTAVLAVLVNFMLNITLVWFMNIQAFALATSVAAYVQSLLLLHLLEEPVREKIWRDTGPEAARILIASLAMLIAGTAVMGKMDFIAESIAGDIIRLLAVIPFSAGVYWVLVKLMRVESLKYLTGKSEL</sequence>
<evidence type="ECO:0000256" key="6">
    <source>
        <dbReference type="ARBA" id="ARBA00022989"/>
    </source>
</evidence>
<keyword evidence="10 11" id="KW-0961">Cell wall biogenesis/degradation</keyword>
<dbReference type="Pfam" id="PF03023">
    <property type="entry name" value="MurJ"/>
    <property type="match status" value="1"/>
</dbReference>
<keyword evidence="13" id="KW-1185">Reference proteome</keyword>
<evidence type="ECO:0000256" key="11">
    <source>
        <dbReference type="PIRNR" id="PIRNR002869"/>
    </source>
</evidence>
<evidence type="ECO:0000256" key="8">
    <source>
        <dbReference type="ARBA" id="ARBA00060041"/>
    </source>
</evidence>
<dbReference type="CDD" id="cd13123">
    <property type="entry name" value="MATE_MurJ_like"/>
    <property type="match status" value="1"/>
</dbReference>
<feature type="transmembrane region" description="Helical" evidence="10">
    <location>
        <begin position="454"/>
        <end position="471"/>
    </location>
</feature>
<dbReference type="EMBL" id="CP019646">
    <property type="protein sequence ID" value="AQQ70907.1"/>
    <property type="molecule type" value="Genomic_DNA"/>
</dbReference>
<feature type="transmembrane region" description="Helical" evidence="10">
    <location>
        <begin position="12"/>
        <end position="30"/>
    </location>
</feature>
<feature type="transmembrane region" description="Helical" evidence="10">
    <location>
        <begin position="388"/>
        <end position="410"/>
    </location>
</feature>
<dbReference type="GO" id="GO:0008360">
    <property type="term" value="P:regulation of cell shape"/>
    <property type="evidence" value="ECO:0007669"/>
    <property type="project" value="UniProtKB-UniRule"/>
</dbReference>
<dbReference type="KEGG" id="pbas:SMSP2_01269"/>
<feature type="transmembrane region" description="Helical" evidence="10">
    <location>
        <begin position="68"/>
        <end position="94"/>
    </location>
</feature>
<evidence type="ECO:0000313" key="12">
    <source>
        <dbReference type="EMBL" id="AQQ70907.1"/>
    </source>
</evidence>
<organism evidence="12 13">
    <name type="scientific">Limihaloglobus sulfuriphilus</name>
    <dbReference type="NCBI Taxonomy" id="1851148"/>
    <lineage>
        <taxon>Bacteria</taxon>
        <taxon>Pseudomonadati</taxon>
        <taxon>Planctomycetota</taxon>
        <taxon>Phycisphaerae</taxon>
        <taxon>Sedimentisphaerales</taxon>
        <taxon>Sedimentisphaeraceae</taxon>
        <taxon>Limihaloglobus</taxon>
    </lineage>
</organism>
<dbReference type="PIRSF" id="PIRSF002869">
    <property type="entry name" value="MviN"/>
    <property type="match status" value="1"/>
</dbReference>
<dbReference type="Proteomes" id="UP000188181">
    <property type="component" value="Chromosome"/>
</dbReference>
<keyword evidence="10 11" id="KW-0813">Transport</keyword>
<dbReference type="HAMAP" id="MF_02078">
    <property type="entry name" value="MurJ_MviN"/>
    <property type="match status" value="1"/>
</dbReference>
<keyword evidence="7 10" id="KW-0472">Membrane</keyword>
<feature type="transmembrane region" description="Helical" evidence="10">
    <location>
        <begin position="106"/>
        <end position="133"/>
    </location>
</feature>
<comment type="pathway">
    <text evidence="10">Cell wall biogenesis; peptidoglycan biosynthesis.</text>
</comment>
<dbReference type="UniPathway" id="UPA00219"/>
<dbReference type="PANTHER" id="PTHR47019:SF1">
    <property type="entry name" value="LIPID II FLIPPASE MURJ"/>
    <property type="match status" value="1"/>
</dbReference>
<dbReference type="GO" id="GO:0005886">
    <property type="term" value="C:plasma membrane"/>
    <property type="evidence" value="ECO:0007669"/>
    <property type="project" value="UniProtKB-SubCell"/>
</dbReference>
<evidence type="ECO:0000256" key="1">
    <source>
        <dbReference type="ARBA" id="ARBA00004651"/>
    </source>
</evidence>
<evidence type="ECO:0000256" key="5">
    <source>
        <dbReference type="ARBA" id="ARBA00022984"/>
    </source>
</evidence>
<comment type="similarity">
    <text evidence="9 10 11">Belongs to the MurJ/MviN family.</text>
</comment>